<feature type="domain" description="ATP-grasp" evidence="2">
    <location>
        <begin position="126"/>
        <end position="324"/>
    </location>
</feature>
<dbReference type="Gene3D" id="3.30.1490.20">
    <property type="entry name" value="ATP-grasp fold, A domain"/>
    <property type="match status" value="1"/>
</dbReference>
<evidence type="ECO:0000313" key="4">
    <source>
        <dbReference type="Proteomes" id="UP000273643"/>
    </source>
</evidence>
<dbReference type="RefSeq" id="WP_123639413.1">
    <property type="nucleotide sequence ID" value="NZ_RJUK01000003.1"/>
</dbReference>
<protein>
    <submittedName>
        <fullName evidence="3">Putative ATP-grasp superfamily ATP-dependent carboligase</fullName>
    </submittedName>
</protein>
<dbReference type="Pfam" id="PF15632">
    <property type="entry name" value="ATPgrasp_Ter"/>
    <property type="match status" value="1"/>
</dbReference>
<comment type="caution">
    <text evidence="3">The sequence shown here is derived from an EMBL/GenBank/DDBJ whole genome shotgun (WGS) entry which is preliminary data.</text>
</comment>
<dbReference type="InterPro" id="IPR013815">
    <property type="entry name" value="ATP_grasp_subdomain_1"/>
</dbReference>
<keyword evidence="4" id="KW-1185">Reference proteome</keyword>
<proteinExistence type="predicted"/>
<dbReference type="Gene3D" id="3.30.470.20">
    <property type="entry name" value="ATP-grasp fold, B domain"/>
    <property type="match status" value="1"/>
</dbReference>
<evidence type="ECO:0000256" key="1">
    <source>
        <dbReference type="PROSITE-ProRule" id="PRU00409"/>
    </source>
</evidence>
<reference evidence="3 4" key="1">
    <citation type="submission" date="2018-11" db="EMBL/GenBank/DDBJ databases">
        <title>Genomic Encyclopedia of Type Strains, Phase IV (KMG-IV): sequencing the most valuable type-strain genomes for metagenomic binning, comparative biology and taxonomic classification.</title>
        <authorList>
            <person name="Goeker M."/>
        </authorList>
    </citation>
    <scope>NUCLEOTIDE SEQUENCE [LARGE SCALE GENOMIC DNA]</scope>
    <source>
        <strain evidence="3 4">DSM 16974</strain>
    </source>
</reference>
<dbReference type="EMBL" id="RJUK01000003">
    <property type="protein sequence ID" value="ROQ18094.1"/>
    <property type="molecule type" value="Genomic_DNA"/>
</dbReference>
<keyword evidence="1" id="KW-0067">ATP-binding</keyword>
<name>A0A3N1NDW1_9GAMM</name>
<dbReference type="InterPro" id="IPR011761">
    <property type="entry name" value="ATP-grasp"/>
</dbReference>
<accession>A0A3N1NDW1</accession>
<dbReference type="Proteomes" id="UP000273643">
    <property type="component" value="Unassembled WGS sequence"/>
</dbReference>
<evidence type="ECO:0000259" key="2">
    <source>
        <dbReference type="PROSITE" id="PS50975"/>
    </source>
</evidence>
<dbReference type="GO" id="GO:0046872">
    <property type="term" value="F:metal ion binding"/>
    <property type="evidence" value="ECO:0007669"/>
    <property type="project" value="InterPro"/>
</dbReference>
<dbReference type="GO" id="GO:0005524">
    <property type="term" value="F:ATP binding"/>
    <property type="evidence" value="ECO:0007669"/>
    <property type="project" value="UniProtKB-UniRule"/>
</dbReference>
<dbReference type="PROSITE" id="PS50975">
    <property type="entry name" value="ATP_GRASP"/>
    <property type="match status" value="1"/>
</dbReference>
<dbReference type="SUPFAM" id="SSF56059">
    <property type="entry name" value="Glutathione synthetase ATP-binding domain-like"/>
    <property type="match status" value="1"/>
</dbReference>
<keyword evidence="1" id="KW-0547">Nucleotide-binding</keyword>
<keyword evidence="3" id="KW-0436">Ligase</keyword>
<sequence>MTTFPNKVIVTSCMGGSQGDLGVVRALGRTGVSVILLSEYASSIAQYSRYAVRMIHEPGFTQNPDSALACLMKIAESEAHKPIIFPTADPDLTVLSNLRDKLEPHFHLFLSTRELIDTCLDKGKFFEFAKHLNFPIPHTHAPNDFDELIELSHSISYPTILKPLVPQTWSQPEIQRIVDEKKALVIDTPEALIDRYRAIAPLNKDMAIQDYIPGRDDRLYSLHIYMDRQGQPVAYFTGQKIRTYPTYAGIGCFVRSVYVPDIVSSGIDILRKLHYTGMALLQFKQDSRTGEFKLLEINPRASSWNLLAERCGVNLPYLACLETLGMDLPPRPRQKEGVNYVFFSHDIRAFFDYRKHGDWSTWAWLRSLLGRNVFQYWCLDDPKPFFVSVGRALMSAGKRVTRRVTRRLRPVHSAG</sequence>
<evidence type="ECO:0000313" key="3">
    <source>
        <dbReference type="EMBL" id="ROQ18094.1"/>
    </source>
</evidence>
<dbReference type="GO" id="GO:0016874">
    <property type="term" value="F:ligase activity"/>
    <property type="evidence" value="ECO:0007669"/>
    <property type="project" value="UniProtKB-KW"/>
</dbReference>
<dbReference type="PROSITE" id="PS00867">
    <property type="entry name" value="CPSASE_2"/>
    <property type="match status" value="1"/>
</dbReference>
<dbReference type="InterPro" id="IPR005479">
    <property type="entry name" value="CPAse_ATP-bd"/>
</dbReference>
<gene>
    <name evidence="3" type="ORF">EDC38_3068</name>
</gene>
<dbReference type="OrthoDB" id="5372487at2"/>
<dbReference type="AlphaFoldDB" id="A0A3N1NDW1"/>
<organism evidence="3 4">
    <name type="scientific">Marinimicrobium koreense</name>
    <dbReference type="NCBI Taxonomy" id="306545"/>
    <lineage>
        <taxon>Bacteria</taxon>
        <taxon>Pseudomonadati</taxon>
        <taxon>Pseudomonadota</taxon>
        <taxon>Gammaproteobacteria</taxon>
        <taxon>Cellvibrionales</taxon>
        <taxon>Cellvibrionaceae</taxon>
        <taxon>Marinimicrobium</taxon>
    </lineage>
</organism>